<reference evidence="3 4" key="1">
    <citation type="journal article" date="2015" name="Genome Biol. Evol.">
        <title>The genome of winter moth (Operophtera brumata) provides a genomic perspective on sexual dimorphism and phenology.</title>
        <authorList>
            <person name="Derks M.F."/>
            <person name="Smit S."/>
            <person name="Salis L."/>
            <person name="Schijlen E."/>
            <person name="Bossers A."/>
            <person name="Mateman C."/>
            <person name="Pijl A.S."/>
            <person name="de Ridder D."/>
            <person name="Groenen M.A."/>
            <person name="Visser M.E."/>
            <person name="Megens H.J."/>
        </authorList>
    </citation>
    <scope>NUCLEOTIDE SEQUENCE [LARGE SCALE GENOMIC DNA]</scope>
    <source>
        <strain evidence="3">WM2013NL</strain>
        <tissue evidence="3">Head and thorax</tissue>
    </source>
</reference>
<gene>
    <name evidence="3" type="ORF">OBRU01_01272</name>
</gene>
<name>A0A0L7LUA7_OPEBR</name>
<dbReference type="PROSITE" id="PS51837">
    <property type="entry name" value="LITAF"/>
    <property type="match status" value="1"/>
</dbReference>
<organism evidence="3 4">
    <name type="scientific">Operophtera brumata</name>
    <name type="common">Winter moth</name>
    <name type="synonym">Phalaena brumata</name>
    <dbReference type="NCBI Taxonomy" id="104452"/>
    <lineage>
        <taxon>Eukaryota</taxon>
        <taxon>Metazoa</taxon>
        <taxon>Ecdysozoa</taxon>
        <taxon>Arthropoda</taxon>
        <taxon>Hexapoda</taxon>
        <taxon>Insecta</taxon>
        <taxon>Pterygota</taxon>
        <taxon>Neoptera</taxon>
        <taxon>Endopterygota</taxon>
        <taxon>Lepidoptera</taxon>
        <taxon>Glossata</taxon>
        <taxon>Ditrysia</taxon>
        <taxon>Geometroidea</taxon>
        <taxon>Geometridae</taxon>
        <taxon>Larentiinae</taxon>
        <taxon>Operophtera</taxon>
    </lineage>
</organism>
<proteinExistence type="predicted"/>
<feature type="compositionally biased region" description="Basic and acidic residues" evidence="1">
    <location>
        <begin position="323"/>
        <end position="332"/>
    </location>
</feature>
<feature type="compositionally biased region" description="Low complexity" evidence="1">
    <location>
        <begin position="399"/>
        <end position="413"/>
    </location>
</feature>
<evidence type="ECO:0000313" key="4">
    <source>
        <dbReference type="Proteomes" id="UP000037510"/>
    </source>
</evidence>
<dbReference type="Pfam" id="PF10601">
    <property type="entry name" value="zf-LITAF-like"/>
    <property type="match status" value="1"/>
</dbReference>
<evidence type="ECO:0000313" key="3">
    <source>
        <dbReference type="EMBL" id="KOB78806.1"/>
    </source>
</evidence>
<feature type="domain" description="LITAF" evidence="2">
    <location>
        <begin position="191"/>
        <end position="280"/>
    </location>
</feature>
<dbReference type="EMBL" id="JTDY01000111">
    <property type="protein sequence ID" value="KOB78806.1"/>
    <property type="molecule type" value="Genomic_DNA"/>
</dbReference>
<feature type="region of interest" description="Disordered" evidence="1">
    <location>
        <begin position="314"/>
        <end position="338"/>
    </location>
</feature>
<dbReference type="AlphaFoldDB" id="A0A0L7LUA7"/>
<sequence length="434" mass="47278">MDQTIEPTCSNDTEDIQNEQTHDEHHNPLNTSTGPVNAPSTPVSFYLATDGASRESVETKPILNALPFIIRPSSQSAVPCPARSLPSPISLVTSQPPTLFLQALARLNRSSLSLAVLSRLKTSSALPGSPLSGEITPPDSLTNAPPSYSFVLRQSAARRRPRLMGTFIPSPSYVQHTPPPNYATAFDIYVDNPVTPPPARVYHFGFTSILVVCPECGYAGMTVVTTKVTLCTHMCALLLCLFCCWICVPLPYISRSCKDCGSIGRVNRESCAICGLTPRPCSRVERHGGALVIVCRRGARARAYITRTAAGWPLGSLPRPRGPRGDSNKENIEAPPMEVVDAPPVKQQQVMAEDLMTEMEEEGFVPVMSHARKPAKGKRDKDRRGGPSRPHKATTSHPESQQTAEQQQQSAEAQPKKFVEAPIPKVNPWQVPHK</sequence>
<keyword evidence="4" id="KW-1185">Reference proteome</keyword>
<dbReference type="STRING" id="104452.A0A0L7LUA7"/>
<comment type="caution">
    <text evidence="3">The sequence shown here is derived from an EMBL/GenBank/DDBJ whole genome shotgun (WGS) entry which is preliminary data.</text>
</comment>
<feature type="compositionally biased region" description="Polar residues" evidence="1">
    <location>
        <begin position="28"/>
        <end position="42"/>
    </location>
</feature>
<evidence type="ECO:0000256" key="1">
    <source>
        <dbReference type="SAM" id="MobiDB-lite"/>
    </source>
</evidence>
<dbReference type="Proteomes" id="UP000037510">
    <property type="component" value="Unassembled WGS sequence"/>
</dbReference>
<protein>
    <submittedName>
        <fullName evidence="3">Putative lipopolysaccharide-induced transcription factor regulating tumor necrosis factor alpha</fullName>
    </submittedName>
</protein>
<accession>A0A0L7LUA7</accession>
<dbReference type="SMART" id="SM00714">
    <property type="entry name" value="LITAF"/>
    <property type="match status" value="1"/>
</dbReference>
<evidence type="ECO:0000259" key="2">
    <source>
        <dbReference type="PROSITE" id="PS51837"/>
    </source>
</evidence>
<dbReference type="InterPro" id="IPR006629">
    <property type="entry name" value="LITAF"/>
</dbReference>
<feature type="region of interest" description="Disordered" evidence="1">
    <location>
        <begin position="363"/>
        <end position="434"/>
    </location>
</feature>
<feature type="region of interest" description="Disordered" evidence="1">
    <location>
        <begin position="19"/>
        <end position="42"/>
    </location>
</feature>